<dbReference type="GO" id="GO:0006935">
    <property type="term" value="P:chemotaxis"/>
    <property type="evidence" value="ECO:0007669"/>
    <property type="project" value="InterPro"/>
</dbReference>
<evidence type="ECO:0000259" key="3">
    <source>
        <dbReference type="PROSITE" id="PS50111"/>
    </source>
</evidence>
<comment type="similarity">
    <text evidence="2">Belongs to the methyl-accepting chemotaxis (MCP) protein family.</text>
</comment>
<gene>
    <name evidence="5" type="ORF">UFOPK2761_02269</name>
</gene>
<evidence type="ECO:0000256" key="1">
    <source>
        <dbReference type="ARBA" id="ARBA00023224"/>
    </source>
</evidence>
<evidence type="ECO:0000259" key="4">
    <source>
        <dbReference type="PROSITE" id="PS50885"/>
    </source>
</evidence>
<feature type="domain" description="HAMP" evidence="4">
    <location>
        <begin position="44"/>
        <end position="97"/>
    </location>
</feature>
<keyword evidence="1" id="KW-0807">Transducer</keyword>
<dbReference type="Gene3D" id="1.10.287.950">
    <property type="entry name" value="Methyl-accepting chemotaxis protein"/>
    <property type="match status" value="1"/>
</dbReference>
<dbReference type="PROSITE" id="PS50885">
    <property type="entry name" value="HAMP"/>
    <property type="match status" value="1"/>
</dbReference>
<dbReference type="PRINTS" id="PR00260">
    <property type="entry name" value="CHEMTRNSDUCR"/>
</dbReference>
<proteinExistence type="inferred from homology"/>
<evidence type="ECO:0000256" key="2">
    <source>
        <dbReference type="ARBA" id="ARBA00029447"/>
    </source>
</evidence>
<feature type="domain" description="Methyl-accepting transducer" evidence="3">
    <location>
        <begin position="173"/>
        <end position="409"/>
    </location>
</feature>
<dbReference type="InterPro" id="IPR004090">
    <property type="entry name" value="Chemotax_Me-accpt_rcpt"/>
</dbReference>
<dbReference type="PANTHER" id="PTHR32089:SF112">
    <property type="entry name" value="LYSOZYME-LIKE PROTEIN-RELATED"/>
    <property type="match status" value="1"/>
</dbReference>
<dbReference type="PROSITE" id="PS50111">
    <property type="entry name" value="CHEMOTAXIS_TRANSDUC_2"/>
    <property type="match status" value="1"/>
</dbReference>
<dbReference type="GO" id="GO:0007165">
    <property type="term" value="P:signal transduction"/>
    <property type="evidence" value="ECO:0007669"/>
    <property type="project" value="UniProtKB-KW"/>
</dbReference>
<dbReference type="EMBL" id="CAEZYQ010000018">
    <property type="protein sequence ID" value="CAB4755428.1"/>
    <property type="molecule type" value="Genomic_DNA"/>
</dbReference>
<dbReference type="GO" id="GO:0016020">
    <property type="term" value="C:membrane"/>
    <property type="evidence" value="ECO:0007669"/>
    <property type="project" value="InterPro"/>
</dbReference>
<dbReference type="InterPro" id="IPR003660">
    <property type="entry name" value="HAMP_dom"/>
</dbReference>
<accession>A0A6J6U878</accession>
<dbReference type="Pfam" id="PF00015">
    <property type="entry name" value="MCPsignal"/>
    <property type="match status" value="1"/>
</dbReference>
<protein>
    <submittedName>
        <fullName evidence="5">Unannotated protein</fullName>
    </submittedName>
</protein>
<dbReference type="GO" id="GO:0004888">
    <property type="term" value="F:transmembrane signaling receptor activity"/>
    <property type="evidence" value="ECO:0007669"/>
    <property type="project" value="InterPro"/>
</dbReference>
<dbReference type="SMART" id="SM00283">
    <property type="entry name" value="MA"/>
    <property type="match status" value="1"/>
</dbReference>
<evidence type="ECO:0000313" key="5">
    <source>
        <dbReference type="EMBL" id="CAB4755428.1"/>
    </source>
</evidence>
<dbReference type="AlphaFoldDB" id="A0A6J6U878"/>
<dbReference type="SUPFAM" id="SSF58104">
    <property type="entry name" value="Methyl-accepting chemotaxis protein (MCP) signaling domain"/>
    <property type="match status" value="1"/>
</dbReference>
<reference evidence="5" key="1">
    <citation type="submission" date="2020-05" db="EMBL/GenBank/DDBJ databases">
        <authorList>
            <person name="Chiriac C."/>
            <person name="Salcher M."/>
            <person name="Ghai R."/>
            <person name="Kavagutti S V."/>
        </authorList>
    </citation>
    <scope>NUCLEOTIDE SEQUENCE</scope>
</reference>
<dbReference type="PANTHER" id="PTHR32089">
    <property type="entry name" value="METHYL-ACCEPTING CHEMOTAXIS PROTEIN MCPB"/>
    <property type="match status" value="1"/>
</dbReference>
<sequence length="427" mass="43805">MSIDALPTDAHPTDAPATDDGLAALEESLAAVPAEVGRPSAREQQLERVLLAVRDVSLAAAGGDLEPRVPHLGDEPEVREVRDALNGLLDLTDAYVRESSASLSYASTQRFYRRFLRRGMKGSFAQGASTINEAIDAMAATADTLAHERSERLRMADSFEQAVMGLSDQVAAAAVEMESASSNLASTAEGTAVRAGQVVESSHTASNAVTVAAAAVEELAATISSIEQQTAQSNAAGVAAVGEAESTAATVQGLAAASQEIGEVINLINQVASQTRLLALNATIEAARAGESGKGFAVVASEVKSLATQTAEATGRIEAQVKEIQGATDAVVGAIDTITGSVRGMGDNLEEIARTVSEQRQAAGELSETTTRAAAAVGQVTDDIGAIGDATQATSSGAGQMTTASLELAKLSSQLRTEVADFLARIR</sequence>
<organism evidence="5">
    <name type="scientific">freshwater metagenome</name>
    <dbReference type="NCBI Taxonomy" id="449393"/>
    <lineage>
        <taxon>unclassified sequences</taxon>
        <taxon>metagenomes</taxon>
        <taxon>ecological metagenomes</taxon>
    </lineage>
</organism>
<name>A0A6J6U878_9ZZZZ</name>
<dbReference type="InterPro" id="IPR004089">
    <property type="entry name" value="MCPsignal_dom"/>
</dbReference>